<dbReference type="InterPro" id="IPR041492">
    <property type="entry name" value="HAD_2"/>
</dbReference>
<name>A0ABV5WT71_9LACO</name>
<dbReference type="NCBIfam" id="TIGR01549">
    <property type="entry name" value="HAD-SF-IA-v1"/>
    <property type="match status" value="1"/>
</dbReference>
<dbReference type="InterPro" id="IPR036412">
    <property type="entry name" value="HAD-like_sf"/>
</dbReference>
<gene>
    <name evidence="1" type="ORF">ACFFLI_05490</name>
</gene>
<dbReference type="InterPro" id="IPR006439">
    <property type="entry name" value="HAD-SF_hydro_IA"/>
</dbReference>
<dbReference type="Pfam" id="PF13419">
    <property type="entry name" value="HAD_2"/>
    <property type="match status" value="1"/>
</dbReference>
<dbReference type="GO" id="GO:0016787">
    <property type="term" value="F:hydrolase activity"/>
    <property type="evidence" value="ECO:0007669"/>
    <property type="project" value="UniProtKB-KW"/>
</dbReference>
<evidence type="ECO:0000313" key="2">
    <source>
        <dbReference type="Proteomes" id="UP001589691"/>
    </source>
</evidence>
<dbReference type="InterPro" id="IPR023214">
    <property type="entry name" value="HAD_sf"/>
</dbReference>
<comment type="caution">
    <text evidence="1">The sequence shown here is derived from an EMBL/GenBank/DDBJ whole genome shotgun (WGS) entry which is preliminary data.</text>
</comment>
<dbReference type="InterPro" id="IPR023198">
    <property type="entry name" value="PGP-like_dom2"/>
</dbReference>
<evidence type="ECO:0000313" key="1">
    <source>
        <dbReference type="EMBL" id="MFB9769334.1"/>
    </source>
</evidence>
<dbReference type="RefSeq" id="WP_137643232.1">
    <property type="nucleotide sequence ID" value="NZ_BJEA01000015.1"/>
</dbReference>
<dbReference type="CDD" id="cd07523">
    <property type="entry name" value="HAD_YsbA-like"/>
    <property type="match status" value="1"/>
</dbReference>
<dbReference type="Gene3D" id="3.40.50.1000">
    <property type="entry name" value="HAD superfamily/HAD-like"/>
    <property type="match status" value="1"/>
</dbReference>
<organism evidence="1 2">
    <name type="scientific">Lactiplantibacillus modestisalitolerans</name>
    <dbReference type="NCBI Taxonomy" id="1457219"/>
    <lineage>
        <taxon>Bacteria</taxon>
        <taxon>Bacillati</taxon>
        <taxon>Bacillota</taxon>
        <taxon>Bacilli</taxon>
        <taxon>Lactobacillales</taxon>
        <taxon>Lactobacillaceae</taxon>
        <taxon>Lactiplantibacillus</taxon>
    </lineage>
</organism>
<dbReference type="SUPFAM" id="SSF56784">
    <property type="entry name" value="HAD-like"/>
    <property type="match status" value="1"/>
</dbReference>
<dbReference type="PANTHER" id="PTHR43434:SF25">
    <property type="entry name" value="PHOSPHOGLYCOLATE PHOSPHATASE"/>
    <property type="match status" value="1"/>
</dbReference>
<sequence length="207" mass="23043">MREFLWDLDGTLLDTYPVMVQAMQTAVSEMGGHASRQAIYTLMREHAVGYTQHTLADQFGWDWQLLRARYRELEAQLQTAPAAFPGAQTVLAAVVAAGGHNYLMTHRDARALDFLTRAGLADYFSDAVTAAQPFPRKPDPAALNYLLDRHQVDRRVAVMVGDRNLDIEAGHRAGIAGYLFDYDHLITVTSAPERQVDQLAVLQSSVQ</sequence>
<dbReference type="Gene3D" id="1.10.150.240">
    <property type="entry name" value="Putative phosphatase, domain 2"/>
    <property type="match status" value="1"/>
</dbReference>
<reference evidence="1 2" key="1">
    <citation type="submission" date="2024-09" db="EMBL/GenBank/DDBJ databases">
        <authorList>
            <person name="Sun Q."/>
            <person name="Mori K."/>
        </authorList>
    </citation>
    <scope>NUCLEOTIDE SEQUENCE [LARGE SCALE GENOMIC DNA]</scope>
    <source>
        <strain evidence="1 2">TBRC 4576</strain>
    </source>
</reference>
<dbReference type="Proteomes" id="UP001589691">
    <property type="component" value="Unassembled WGS sequence"/>
</dbReference>
<dbReference type="SFLD" id="SFLDG01129">
    <property type="entry name" value="C1.5:_HAD__Beta-PGM__Phosphata"/>
    <property type="match status" value="1"/>
</dbReference>
<keyword evidence="1" id="KW-0378">Hydrolase</keyword>
<dbReference type="PANTHER" id="PTHR43434">
    <property type="entry name" value="PHOSPHOGLYCOLATE PHOSPHATASE"/>
    <property type="match status" value="1"/>
</dbReference>
<proteinExistence type="predicted"/>
<keyword evidence="2" id="KW-1185">Reference proteome</keyword>
<dbReference type="SFLD" id="SFLDS00003">
    <property type="entry name" value="Haloacid_Dehalogenase"/>
    <property type="match status" value="1"/>
</dbReference>
<dbReference type="EMBL" id="JBHLZY010000011">
    <property type="protein sequence ID" value="MFB9769334.1"/>
    <property type="molecule type" value="Genomic_DNA"/>
</dbReference>
<dbReference type="InterPro" id="IPR050155">
    <property type="entry name" value="HAD-like_hydrolase_sf"/>
</dbReference>
<accession>A0ABV5WT71</accession>
<protein>
    <submittedName>
        <fullName evidence="1">HAD family hydrolase</fullName>
    </submittedName>
</protein>